<evidence type="ECO:0000259" key="3">
    <source>
        <dbReference type="PROSITE" id="PS51898"/>
    </source>
</evidence>
<keyword evidence="2" id="KW-0233">DNA recombination</keyword>
<dbReference type="Pfam" id="PF00589">
    <property type="entry name" value="Phage_integrase"/>
    <property type="match status" value="1"/>
</dbReference>
<evidence type="ECO:0000256" key="2">
    <source>
        <dbReference type="ARBA" id="ARBA00023172"/>
    </source>
</evidence>
<dbReference type="PROSITE" id="PS51898">
    <property type="entry name" value="TYR_RECOMBINASE"/>
    <property type="match status" value="1"/>
</dbReference>
<dbReference type="InterPro" id="IPR002104">
    <property type="entry name" value="Integrase_catalytic"/>
</dbReference>
<name>A0A2T3IED5_9GAMM</name>
<dbReference type="EMBL" id="PYMK01000044">
    <property type="protein sequence ID" value="PSU21753.1"/>
    <property type="molecule type" value="Genomic_DNA"/>
</dbReference>
<dbReference type="AlphaFoldDB" id="A0A2T3IED5"/>
<proteinExistence type="predicted"/>
<dbReference type="GO" id="GO:0006310">
    <property type="term" value="P:DNA recombination"/>
    <property type="evidence" value="ECO:0007669"/>
    <property type="project" value="UniProtKB-KW"/>
</dbReference>
<gene>
    <name evidence="4" type="ORF">CTM88_20685</name>
</gene>
<feature type="domain" description="Tyr recombinase" evidence="3">
    <location>
        <begin position="285"/>
        <end position="477"/>
    </location>
</feature>
<reference evidence="4 5" key="1">
    <citation type="submission" date="2018-03" db="EMBL/GenBank/DDBJ databases">
        <title>Whole genome sequencing of Histamine producing bacteria.</title>
        <authorList>
            <person name="Butler K."/>
        </authorList>
    </citation>
    <scope>NUCLEOTIDE SEQUENCE [LARGE SCALE GENOMIC DNA]</scope>
    <source>
        <strain evidence="4 5">BS2</strain>
    </source>
</reference>
<dbReference type="InterPro" id="IPR011010">
    <property type="entry name" value="DNA_brk_join_enz"/>
</dbReference>
<dbReference type="InterPro" id="IPR050090">
    <property type="entry name" value="Tyrosine_recombinase_XerCD"/>
</dbReference>
<dbReference type="SUPFAM" id="SSF56349">
    <property type="entry name" value="DNA breaking-rejoining enzymes"/>
    <property type="match status" value="1"/>
</dbReference>
<evidence type="ECO:0000313" key="4">
    <source>
        <dbReference type="EMBL" id="PSU21753.1"/>
    </source>
</evidence>
<accession>A0A2T3IED5</accession>
<comment type="caution">
    <text evidence="4">The sequence shown here is derived from an EMBL/GenBank/DDBJ whole genome shotgun (WGS) entry which is preliminary data.</text>
</comment>
<dbReference type="OrthoDB" id="9801717at2"/>
<dbReference type="GO" id="GO:0015074">
    <property type="term" value="P:DNA integration"/>
    <property type="evidence" value="ECO:0007669"/>
    <property type="project" value="UniProtKB-KW"/>
</dbReference>
<protein>
    <submittedName>
        <fullName evidence="4">Integrase</fullName>
    </submittedName>
</protein>
<keyword evidence="1" id="KW-0229">DNA integration</keyword>
<evidence type="ECO:0000256" key="1">
    <source>
        <dbReference type="ARBA" id="ARBA00022908"/>
    </source>
</evidence>
<organism evidence="4 5">
    <name type="scientific">Photobacterium aquimaris</name>
    <dbReference type="NCBI Taxonomy" id="512643"/>
    <lineage>
        <taxon>Bacteria</taxon>
        <taxon>Pseudomonadati</taxon>
        <taxon>Pseudomonadota</taxon>
        <taxon>Gammaproteobacteria</taxon>
        <taxon>Vibrionales</taxon>
        <taxon>Vibrionaceae</taxon>
        <taxon>Photobacterium</taxon>
    </lineage>
</organism>
<dbReference type="GO" id="GO:0003677">
    <property type="term" value="F:DNA binding"/>
    <property type="evidence" value="ECO:0007669"/>
    <property type="project" value="InterPro"/>
</dbReference>
<evidence type="ECO:0000313" key="5">
    <source>
        <dbReference type="Proteomes" id="UP000240254"/>
    </source>
</evidence>
<sequence length="481" mass="54925">MIILKGANMGNLPIGRDSNPQELTIGKISKRVSDTVTNPALSYINSLSASSSYGGRIGARSSLERFCRHFLGPSSNLVDWAMLITDTHYTERALAGYFLSRAQSTSKINNTVIDNNAPYYNVHMKPLRDALLAVAEHFRTDMALDGYIEEWLFCINTKLQCNEYLYSSNMSPMAIRHTINTSMLNNGQKNALESFSCFMISTCIERFEWDKFLYAPIVKAMMSEYLEVGIIKDGRKIDDYKPATADNLYRMLTGVAEHHWLAENMTVERLQRVKAIKLARGSRKSSGRYIHFHDYDMIMDIINSHPNEIRVIRDKALISCLFYLGLRRHEVVNLKLKNIDWEAGFITVVGKGNKERDVPFDLDDDFNIYLKDWLRTLSEHFLEREPDDFIFTAVTKSKVPTPKKLGSQSINDICKWIIDNGLSKSISPHDFRHTVATNLLAQGVDLLSVSKMLGHASPTTTQRYDQRDRDQLRKATIKRKA</sequence>
<dbReference type="PANTHER" id="PTHR30349">
    <property type="entry name" value="PHAGE INTEGRASE-RELATED"/>
    <property type="match status" value="1"/>
</dbReference>
<dbReference type="Gene3D" id="1.10.443.10">
    <property type="entry name" value="Intergrase catalytic core"/>
    <property type="match status" value="1"/>
</dbReference>
<dbReference type="InterPro" id="IPR013762">
    <property type="entry name" value="Integrase-like_cat_sf"/>
</dbReference>
<dbReference type="Proteomes" id="UP000240254">
    <property type="component" value="Unassembled WGS sequence"/>
</dbReference>